<dbReference type="KEGG" id="gai:IMCC3135_12585"/>
<evidence type="ECO:0000256" key="3">
    <source>
        <dbReference type="ARBA" id="ARBA00022679"/>
    </source>
</evidence>
<reference evidence="7 8" key="1">
    <citation type="submission" date="2016-12" db="EMBL/GenBank/DDBJ databases">
        <authorList>
            <person name="Song W.-J."/>
            <person name="Kurnit D.M."/>
        </authorList>
    </citation>
    <scope>NUCLEOTIDE SEQUENCE [LARGE SCALE GENOMIC DNA]</scope>
    <source>
        <strain evidence="7 8">IMCC3135</strain>
    </source>
</reference>
<dbReference type="SUPFAM" id="SSF53474">
    <property type="entry name" value="alpha/beta-Hydrolases"/>
    <property type="match status" value="1"/>
</dbReference>
<dbReference type="InterPro" id="IPR029058">
    <property type="entry name" value="AB_hydrolase_fold"/>
</dbReference>
<keyword evidence="2" id="KW-0963">Cytoplasm</keyword>
<proteinExistence type="predicted"/>
<organism evidence="7 8">
    <name type="scientific">Granulosicoccus antarcticus IMCC3135</name>
    <dbReference type="NCBI Taxonomy" id="1192854"/>
    <lineage>
        <taxon>Bacteria</taxon>
        <taxon>Pseudomonadati</taxon>
        <taxon>Pseudomonadota</taxon>
        <taxon>Gammaproteobacteria</taxon>
        <taxon>Chromatiales</taxon>
        <taxon>Granulosicoccaceae</taxon>
        <taxon>Granulosicoccus</taxon>
    </lineage>
</organism>
<evidence type="ECO:0000256" key="1">
    <source>
        <dbReference type="ARBA" id="ARBA00004496"/>
    </source>
</evidence>
<feature type="domain" description="AB hydrolase-1" evidence="5">
    <location>
        <begin position="284"/>
        <end position="498"/>
    </location>
</feature>
<dbReference type="RefSeq" id="WP_205738017.1">
    <property type="nucleotide sequence ID" value="NZ_CP018632.1"/>
</dbReference>
<dbReference type="EMBL" id="CP018632">
    <property type="protein sequence ID" value="ASJ72605.1"/>
    <property type="molecule type" value="Genomic_DNA"/>
</dbReference>
<dbReference type="EC" id="2.3.1.-" evidence="7"/>
<dbReference type="Gene3D" id="3.40.50.1820">
    <property type="entry name" value="alpha/beta hydrolase"/>
    <property type="match status" value="1"/>
</dbReference>
<dbReference type="InterPro" id="IPR010941">
    <property type="entry name" value="PhaC_N"/>
</dbReference>
<comment type="subcellular location">
    <subcellularLocation>
        <location evidence="1">Cytoplasm</location>
    </subcellularLocation>
</comment>
<dbReference type="GO" id="GO:0005737">
    <property type="term" value="C:cytoplasm"/>
    <property type="evidence" value="ECO:0007669"/>
    <property type="project" value="UniProtKB-SubCell"/>
</dbReference>
<evidence type="ECO:0000256" key="4">
    <source>
        <dbReference type="ARBA" id="ARBA00023315"/>
    </source>
</evidence>
<dbReference type="NCBIfam" id="TIGR01838">
    <property type="entry name" value="PHA_synth_I"/>
    <property type="match status" value="1"/>
</dbReference>
<evidence type="ECO:0000313" key="7">
    <source>
        <dbReference type="EMBL" id="ASJ72605.1"/>
    </source>
</evidence>
<evidence type="ECO:0000259" key="6">
    <source>
        <dbReference type="Pfam" id="PF07167"/>
    </source>
</evidence>
<dbReference type="InterPro" id="IPR010963">
    <property type="entry name" value="PHA_synth_I"/>
</dbReference>
<dbReference type="InterPro" id="IPR000073">
    <property type="entry name" value="AB_hydrolase_1"/>
</dbReference>
<dbReference type="Pfam" id="PF00561">
    <property type="entry name" value="Abhydrolase_1"/>
    <property type="match status" value="1"/>
</dbReference>
<keyword evidence="8" id="KW-1185">Reference proteome</keyword>
<dbReference type="GO" id="GO:0042619">
    <property type="term" value="P:poly-hydroxybutyrate biosynthetic process"/>
    <property type="evidence" value="ECO:0007669"/>
    <property type="project" value="InterPro"/>
</dbReference>
<keyword evidence="4 7" id="KW-0012">Acyltransferase</keyword>
<dbReference type="Proteomes" id="UP000250079">
    <property type="component" value="Chromosome"/>
</dbReference>
<feature type="domain" description="Poly-beta-hydroxybutyrate polymerase N-terminal" evidence="6">
    <location>
        <begin position="112"/>
        <end position="283"/>
    </location>
</feature>
<gene>
    <name evidence="7" type="primary">phbC_1</name>
    <name evidence="7" type="ORF">IMCC3135_12585</name>
</gene>
<dbReference type="AlphaFoldDB" id="A0A2Z2NQ59"/>
<dbReference type="InterPro" id="IPR051321">
    <property type="entry name" value="PHA/PHB_synthase"/>
</dbReference>
<dbReference type="Pfam" id="PF07167">
    <property type="entry name" value="PhaC_N"/>
    <property type="match status" value="1"/>
</dbReference>
<evidence type="ECO:0000259" key="5">
    <source>
        <dbReference type="Pfam" id="PF00561"/>
    </source>
</evidence>
<sequence length="601" mass="67851">MTDKEDRMQDQMEDITRSFADMWQKNTTMMSDLLNKSHQMATQSMDPMKGMDPMNVGPAFNSATKLMASDPMKLMQANYELWKEHVELMQQVMKDLMKTGAGSDGADKGDYDRRFKHEAWTNNPMFDYIRRSYLITSRWMVNTMTSIEGLSEQDKKKIVFHSQLLADAFSPSNFLLTNPEAIRTMFDTGGQSIMKGLQNLQRDLDPKTSQLTIMMSDPDAFTLGENIATTPGKVVFQNELAQLIQYEPTTDKVHKRPLVIAPPWINKYYILDLQPKNSFIAWAVSQGYTVFVISWVNPDAELGNKTFEDYMQEGILDALDAVEEATGEREVSMIGYCIGGTLLSATLAYMAATGDDRVKAATFFASQADFSEAGDLKIFTDEAQVNNLERMMDEKGYLDGSSMSSTFNMLRANDLIWSFYVDNYLLGKEPMKFDLLYWNADSTRMPRKTHLFYLREMYINNNLSKPGGISLKGIPIDLSKVTIPVYLQAAKEDHIAPYPSVFKSTGLYAGPVRFMLAGSGHIAGVINPPAAEKYNYWINEDQPKDLDAWMEGAEEFKGSWWTDWDKWLAPLSGKKVAKRIPGSGKLDVIEPAPGSFVTVKS</sequence>
<keyword evidence="3 7" id="KW-0808">Transferase</keyword>
<dbReference type="PANTHER" id="PTHR36837">
    <property type="entry name" value="POLY(3-HYDROXYALKANOATE) POLYMERASE SUBUNIT PHAC"/>
    <property type="match status" value="1"/>
</dbReference>
<dbReference type="PANTHER" id="PTHR36837:SF5">
    <property type="entry name" value="POLY-3-HYDROXYBUTYRATE SYNTHASE"/>
    <property type="match status" value="1"/>
</dbReference>
<dbReference type="GO" id="GO:0016746">
    <property type="term" value="F:acyltransferase activity"/>
    <property type="evidence" value="ECO:0007669"/>
    <property type="project" value="UniProtKB-KW"/>
</dbReference>
<accession>A0A2Z2NQ59</accession>
<evidence type="ECO:0000256" key="2">
    <source>
        <dbReference type="ARBA" id="ARBA00022490"/>
    </source>
</evidence>
<protein>
    <submittedName>
        <fullName evidence="7">Poly-beta-hydroxybutyrate polymerase</fullName>
        <ecNumber evidence="7">2.3.1.-</ecNumber>
    </submittedName>
</protein>
<name>A0A2Z2NQ59_9GAMM</name>
<evidence type="ECO:0000313" key="8">
    <source>
        <dbReference type="Proteomes" id="UP000250079"/>
    </source>
</evidence>